<organism evidence="4 5">
    <name type="scientific">Algimonas arctica</name>
    <dbReference type="NCBI Taxonomy" id="1479486"/>
    <lineage>
        <taxon>Bacteria</taxon>
        <taxon>Pseudomonadati</taxon>
        <taxon>Pseudomonadota</taxon>
        <taxon>Alphaproteobacteria</taxon>
        <taxon>Maricaulales</taxon>
        <taxon>Robiginitomaculaceae</taxon>
        <taxon>Algimonas</taxon>
    </lineage>
</organism>
<reference evidence="4" key="2">
    <citation type="submission" date="2020-09" db="EMBL/GenBank/DDBJ databases">
        <authorList>
            <person name="Sun Q."/>
            <person name="Kim S."/>
        </authorList>
    </citation>
    <scope>NUCLEOTIDE SEQUENCE</scope>
    <source>
        <strain evidence="4">KCTC 32513</strain>
    </source>
</reference>
<dbReference type="SUPFAM" id="SSF51735">
    <property type="entry name" value="NAD(P)-binding Rossmann-fold domains"/>
    <property type="match status" value="1"/>
</dbReference>
<reference evidence="4" key="1">
    <citation type="journal article" date="2014" name="Int. J. Syst. Evol. Microbiol.">
        <title>Complete genome sequence of Corynebacterium casei LMG S-19264T (=DSM 44701T), isolated from a smear-ripened cheese.</title>
        <authorList>
            <consortium name="US DOE Joint Genome Institute (JGI-PGF)"/>
            <person name="Walter F."/>
            <person name="Albersmeier A."/>
            <person name="Kalinowski J."/>
            <person name="Ruckert C."/>
        </authorList>
    </citation>
    <scope>NUCLEOTIDE SEQUENCE</scope>
    <source>
        <strain evidence="4">KCTC 32513</strain>
    </source>
</reference>
<dbReference type="GO" id="GO:0070402">
    <property type="term" value="F:NADPH binding"/>
    <property type="evidence" value="ECO:0007669"/>
    <property type="project" value="TreeGrafter"/>
</dbReference>
<dbReference type="Gene3D" id="3.90.180.10">
    <property type="entry name" value="Medium-chain alcohol dehydrogenases, catalytic domain"/>
    <property type="match status" value="1"/>
</dbReference>
<accession>A0A8J3G0V5</accession>
<dbReference type="NCBIfam" id="TIGR02824">
    <property type="entry name" value="quinone_pig3"/>
    <property type="match status" value="1"/>
</dbReference>
<protein>
    <submittedName>
        <fullName evidence="4">NAD(P)H quinone oxidoreductase</fullName>
    </submittedName>
</protein>
<dbReference type="Pfam" id="PF08240">
    <property type="entry name" value="ADH_N"/>
    <property type="match status" value="1"/>
</dbReference>
<sequence>MRAVTIQADKSLLIQDRARPDAGDGEILIRVEAAGVNRADLLQRAGFYPAPPGASEILGLEVVGHVEAVGPGTTRFKIGDRVCALLPGGGYADFAVADEGSVLPVPDSLSAAEACCFPEAVFTVWANVFDRARLHPGEVFLCHGGTSGIGVIAVQMARLLGAESVFATAGTDEKCALAVTLGVDRAINYKSEDFVTVMGEAGGADVILDMVGGDYVARNIQACRPDGRIINIAYMNGFKTEVDFRPVLIKRLSLMATTLRARPIAEKRRLRDALEAKVWPFIMDGTLRPVLDSSFALSNVEAAHARMQSGQHSGKIVLLMGEG</sequence>
<proteinExistence type="predicted"/>
<dbReference type="InterPro" id="IPR013149">
    <property type="entry name" value="ADH-like_C"/>
</dbReference>
<keyword evidence="2" id="KW-0560">Oxidoreductase</keyword>
<dbReference type="PANTHER" id="PTHR48106:SF8">
    <property type="entry name" value="OS02G0805600 PROTEIN"/>
    <property type="match status" value="1"/>
</dbReference>
<gene>
    <name evidence="4" type="ORF">GCM10009069_00260</name>
</gene>
<dbReference type="Gene3D" id="3.40.50.720">
    <property type="entry name" value="NAD(P)-binding Rossmann-like Domain"/>
    <property type="match status" value="1"/>
</dbReference>
<dbReference type="CDD" id="cd05276">
    <property type="entry name" value="p53_inducible_oxidoreductase"/>
    <property type="match status" value="1"/>
</dbReference>
<dbReference type="InterPro" id="IPR011032">
    <property type="entry name" value="GroES-like_sf"/>
</dbReference>
<keyword evidence="5" id="KW-1185">Reference proteome</keyword>
<dbReference type="SUPFAM" id="SSF50129">
    <property type="entry name" value="GroES-like"/>
    <property type="match status" value="1"/>
</dbReference>
<keyword evidence="1" id="KW-0521">NADP</keyword>
<dbReference type="EMBL" id="BMZH01000001">
    <property type="protein sequence ID" value="GHA81258.1"/>
    <property type="molecule type" value="Genomic_DNA"/>
</dbReference>
<dbReference type="InterPro" id="IPR036291">
    <property type="entry name" value="NAD(P)-bd_dom_sf"/>
</dbReference>
<dbReference type="InterPro" id="IPR013154">
    <property type="entry name" value="ADH-like_N"/>
</dbReference>
<dbReference type="InterPro" id="IPR014189">
    <property type="entry name" value="Quinone_OxRdtase_PIG3"/>
</dbReference>
<dbReference type="Proteomes" id="UP000634004">
    <property type="component" value="Unassembled WGS sequence"/>
</dbReference>
<name>A0A8J3G0V5_9PROT</name>
<feature type="domain" description="Enoyl reductase (ER)" evidence="3">
    <location>
        <begin position="8"/>
        <end position="318"/>
    </location>
</feature>
<dbReference type="RefSeq" id="WP_233353899.1">
    <property type="nucleotide sequence ID" value="NZ_BMZH01000001.1"/>
</dbReference>
<dbReference type="InterPro" id="IPR020843">
    <property type="entry name" value="ER"/>
</dbReference>
<dbReference type="SMART" id="SM00829">
    <property type="entry name" value="PKS_ER"/>
    <property type="match status" value="1"/>
</dbReference>
<evidence type="ECO:0000256" key="1">
    <source>
        <dbReference type="ARBA" id="ARBA00022857"/>
    </source>
</evidence>
<evidence type="ECO:0000313" key="5">
    <source>
        <dbReference type="Proteomes" id="UP000634004"/>
    </source>
</evidence>
<evidence type="ECO:0000313" key="4">
    <source>
        <dbReference type="EMBL" id="GHA81258.1"/>
    </source>
</evidence>
<dbReference type="GO" id="GO:0016651">
    <property type="term" value="F:oxidoreductase activity, acting on NAD(P)H"/>
    <property type="evidence" value="ECO:0007669"/>
    <property type="project" value="TreeGrafter"/>
</dbReference>
<comment type="caution">
    <text evidence="4">The sequence shown here is derived from an EMBL/GenBank/DDBJ whole genome shotgun (WGS) entry which is preliminary data.</text>
</comment>
<dbReference type="Pfam" id="PF00107">
    <property type="entry name" value="ADH_zinc_N"/>
    <property type="match status" value="1"/>
</dbReference>
<dbReference type="AlphaFoldDB" id="A0A8J3G0V5"/>
<evidence type="ECO:0000259" key="3">
    <source>
        <dbReference type="SMART" id="SM00829"/>
    </source>
</evidence>
<dbReference type="PANTHER" id="PTHR48106">
    <property type="entry name" value="QUINONE OXIDOREDUCTASE PIG3-RELATED"/>
    <property type="match status" value="1"/>
</dbReference>
<evidence type="ECO:0000256" key="2">
    <source>
        <dbReference type="ARBA" id="ARBA00023002"/>
    </source>
</evidence>